<dbReference type="NCBIfam" id="TIGR00694">
    <property type="entry name" value="thiM"/>
    <property type="match status" value="1"/>
</dbReference>
<dbReference type="EC" id="2.7.1.50" evidence="11"/>
<dbReference type="GO" id="GO:0000287">
    <property type="term" value="F:magnesium ion binding"/>
    <property type="evidence" value="ECO:0007669"/>
    <property type="project" value="UniProtKB-UniRule"/>
</dbReference>
<protein>
    <recommendedName>
        <fullName evidence="11">Hydroxyethylthiazole kinase</fullName>
        <ecNumber evidence="11">2.7.1.50</ecNumber>
    </recommendedName>
    <alternativeName>
        <fullName evidence="11">4-methyl-5-beta-hydroxyethylthiazole kinase</fullName>
        <shortName evidence="11">TH kinase</shortName>
        <shortName evidence="11">Thz kinase</shortName>
    </alternativeName>
</protein>
<dbReference type="Pfam" id="PF02110">
    <property type="entry name" value="HK"/>
    <property type="match status" value="1"/>
</dbReference>
<organism evidence="12 13">
    <name type="scientific">Romboutsia lituseburensis DSM 797</name>
    <dbReference type="NCBI Taxonomy" id="1121325"/>
    <lineage>
        <taxon>Bacteria</taxon>
        <taxon>Bacillati</taxon>
        <taxon>Bacillota</taxon>
        <taxon>Clostridia</taxon>
        <taxon>Peptostreptococcales</taxon>
        <taxon>Peptostreptococcaceae</taxon>
        <taxon>Romboutsia</taxon>
    </lineage>
</organism>
<dbReference type="PRINTS" id="PR01099">
    <property type="entry name" value="HYETHTZKNASE"/>
</dbReference>
<evidence type="ECO:0000256" key="1">
    <source>
        <dbReference type="ARBA" id="ARBA00001771"/>
    </source>
</evidence>
<dbReference type="InterPro" id="IPR000417">
    <property type="entry name" value="Hyethyz_kinase"/>
</dbReference>
<gene>
    <name evidence="11" type="primary">thiM</name>
    <name evidence="12" type="ORF">SAMN04515677_104341</name>
</gene>
<evidence type="ECO:0000256" key="8">
    <source>
        <dbReference type="ARBA" id="ARBA00022840"/>
    </source>
</evidence>
<keyword evidence="10 11" id="KW-0784">Thiamine biosynthesis</keyword>
<comment type="similarity">
    <text evidence="11">Belongs to the Thz kinase family.</text>
</comment>
<dbReference type="CDD" id="cd01170">
    <property type="entry name" value="THZ_kinase"/>
    <property type="match status" value="1"/>
</dbReference>
<accession>A0A1G9PFJ8</accession>
<reference evidence="12 13" key="1">
    <citation type="submission" date="2016-10" db="EMBL/GenBank/DDBJ databases">
        <authorList>
            <person name="de Groot N.N."/>
        </authorList>
    </citation>
    <scope>NUCLEOTIDE SEQUENCE [LARGE SCALE GENOMIC DNA]</scope>
    <source>
        <strain evidence="12 13">DSM 797</strain>
    </source>
</reference>
<keyword evidence="8 11" id="KW-0067">ATP-binding</keyword>
<dbReference type="Gene3D" id="3.40.1190.20">
    <property type="match status" value="1"/>
</dbReference>
<dbReference type="NCBIfam" id="NF006830">
    <property type="entry name" value="PRK09355.1"/>
    <property type="match status" value="1"/>
</dbReference>
<keyword evidence="4 11" id="KW-0808">Transferase</keyword>
<comment type="function">
    <text evidence="11">Catalyzes the phosphorylation of the hydroxyl group of 4-methyl-5-beta-hydroxyethylthiazole (THZ).</text>
</comment>
<dbReference type="AlphaFoldDB" id="A0A1G9PFJ8"/>
<proteinExistence type="inferred from homology"/>
<dbReference type="EMBL" id="FNGW01000004">
    <property type="protein sequence ID" value="SDL97538.1"/>
    <property type="molecule type" value="Genomic_DNA"/>
</dbReference>
<evidence type="ECO:0000256" key="2">
    <source>
        <dbReference type="ARBA" id="ARBA00001946"/>
    </source>
</evidence>
<keyword evidence="5 11" id="KW-0479">Metal-binding</keyword>
<comment type="cofactor">
    <cofactor evidence="2 11">
        <name>Mg(2+)</name>
        <dbReference type="ChEBI" id="CHEBI:18420"/>
    </cofactor>
</comment>
<comment type="catalytic activity">
    <reaction evidence="1 11">
        <text>5-(2-hydroxyethyl)-4-methylthiazole + ATP = 4-methyl-5-(2-phosphooxyethyl)-thiazole + ADP + H(+)</text>
        <dbReference type="Rhea" id="RHEA:24212"/>
        <dbReference type="ChEBI" id="CHEBI:15378"/>
        <dbReference type="ChEBI" id="CHEBI:17957"/>
        <dbReference type="ChEBI" id="CHEBI:30616"/>
        <dbReference type="ChEBI" id="CHEBI:58296"/>
        <dbReference type="ChEBI" id="CHEBI:456216"/>
        <dbReference type="EC" id="2.7.1.50"/>
    </reaction>
</comment>
<evidence type="ECO:0000256" key="6">
    <source>
        <dbReference type="ARBA" id="ARBA00022741"/>
    </source>
</evidence>
<dbReference type="GO" id="GO:0009228">
    <property type="term" value="P:thiamine biosynthetic process"/>
    <property type="evidence" value="ECO:0007669"/>
    <property type="project" value="UniProtKB-KW"/>
</dbReference>
<evidence type="ECO:0000313" key="13">
    <source>
        <dbReference type="Proteomes" id="UP000199068"/>
    </source>
</evidence>
<evidence type="ECO:0000256" key="11">
    <source>
        <dbReference type="HAMAP-Rule" id="MF_00228"/>
    </source>
</evidence>
<keyword evidence="7 11" id="KW-0418">Kinase</keyword>
<dbReference type="Proteomes" id="UP000199068">
    <property type="component" value="Unassembled WGS sequence"/>
</dbReference>
<dbReference type="RefSeq" id="WP_092725744.1">
    <property type="nucleotide sequence ID" value="NZ_FNGW01000004.1"/>
</dbReference>
<dbReference type="UniPathway" id="UPA00060">
    <property type="reaction ID" value="UER00139"/>
</dbReference>
<evidence type="ECO:0000256" key="9">
    <source>
        <dbReference type="ARBA" id="ARBA00022842"/>
    </source>
</evidence>
<evidence type="ECO:0000256" key="3">
    <source>
        <dbReference type="ARBA" id="ARBA00004868"/>
    </source>
</evidence>
<dbReference type="STRING" id="1121325.SAMN04515677_104341"/>
<evidence type="ECO:0000256" key="7">
    <source>
        <dbReference type="ARBA" id="ARBA00022777"/>
    </source>
</evidence>
<keyword evidence="6 11" id="KW-0547">Nucleotide-binding</keyword>
<keyword evidence="9 11" id="KW-0460">Magnesium</keyword>
<evidence type="ECO:0000313" key="12">
    <source>
        <dbReference type="EMBL" id="SDL97538.1"/>
    </source>
</evidence>
<dbReference type="GO" id="GO:0004417">
    <property type="term" value="F:hydroxyethylthiazole kinase activity"/>
    <property type="evidence" value="ECO:0007669"/>
    <property type="project" value="UniProtKB-UniRule"/>
</dbReference>
<feature type="binding site" evidence="11">
    <location>
        <position position="189"/>
    </location>
    <ligand>
        <name>substrate</name>
    </ligand>
</feature>
<keyword evidence="13" id="KW-1185">Reference proteome</keyword>
<comment type="pathway">
    <text evidence="3 11">Cofactor biosynthesis; thiamine diphosphate biosynthesis; 4-methyl-5-(2-phosphoethyl)-thiazole from 5-(2-hydroxyethyl)-4-methylthiazole: step 1/1.</text>
</comment>
<sequence>MFNLIEKVKDVNPLVLHYTNNVTINDCANITLALGASPLMSFSYEEVEDIVKIANSVVINIGTMNSELLNLYLIAGKVANKYKKPVILDPVGVFATEARTNLTNKLLNEVKFDVVKGNIAEIKFIGGFDVKGKGVDSFDDETDCTEIIKKVAKKLECVVAATGKTDIITDGDSVYKINNGTKKLKGITGTGCMSASLIASFLGCDKNTLECATMGILTMSLCGELADSQNPAIGSFKVNLMDEVYSLNVDKLNTYAKIEELVLA</sequence>
<dbReference type="GO" id="GO:0005524">
    <property type="term" value="F:ATP binding"/>
    <property type="evidence" value="ECO:0007669"/>
    <property type="project" value="UniProtKB-UniRule"/>
</dbReference>
<name>A0A1G9PFJ8_9FIRM</name>
<dbReference type="PIRSF" id="PIRSF000513">
    <property type="entry name" value="Thz_kinase"/>
    <property type="match status" value="1"/>
</dbReference>
<dbReference type="HAMAP" id="MF_00228">
    <property type="entry name" value="Thz_kinase"/>
    <property type="match status" value="1"/>
</dbReference>
<dbReference type="GO" id="GO:0009229">
    <property type="term" value="P:thiamine diphosphate biosynthetic process"/>
    <property type="evidence" value="ECO:0007669"/>
    <property type="project" value="UniProtKB-UniRule"/>
</dbReference>
<dbReference type="SUPFAM" id="SSF53613">
    <property type="entry name" value="Ribokinase-like"/>
    <property type="match status" value="1"/>
</dbReference>
<feature type="binding site" evidence="11">
    <location>
        <position position="40"/>
    </location>
    <ligand>
        <name>substrate</name>
    </ligand>
</feature>
<feature type="binding site" evidence="11">
    <location>
        <position position="116"/>
    </location>
    <ligand>
        <name>ATP</name>
        <dbReference type="ChEBI" id="CHEBI:30616"/>
    </ligand>
</feature>
<evidence type="ECO:0000256" key="5">
    <source>
        <dbReference type="ARBA" id="ARBA00022723"/>
    </source>
</evidence>
<feature type="binding site" evidence="11">
    <location>
        <position position="162"/>
    </location>
    <ligand>
        <name>ATP</name>
        <dbReference type="ChEBI" id="CHEBI:30616"/>
    </ligand>
</feature>
<evidence type="ECO:0000256" key="4">
    <source>
        <dbReference type="ARBA" id="ARBA00022679"/>
    </source>
</evidence>
<dbReference type="InterPro" id="IPR029056">
    <property type="entry name" value="Ribokinase-like"/>
</dbReference>
<evidence type="ECO:0000256" key="10">
    <source>
        <dbReference type="ARBA" id="ARBA00022977"/>
    </source>
</evidence>